<accession>A0ABS9KV88</accession>
<evidence type="ECO:0008006" key="4">
    <source>
        <dbReference type="Google" id="ProtNLM"/>
    </source>
</evidence>
<feature type="transmembrane region" description="Helical" evidence="1">
    <location>
        <begin position="150"/>
        <end position="171"/>
    </location>
</feature>
<organism evidence="2 3">
    <name type="scientific">Terrimonas ginsenosidimutans</name>
    <dbReference type="NCBI Taxonomy" id="2908004"/>
    <lineage>
        <taxon>Bacteria</taxon>
        <taxon>Pseudomonadati</taxon>
        <taxon>Bacteroidota</taxon>
        <taxon>Chitinophagia</taxon>
        <taxon>Chitinophagales</taxon>
        <taxon>Chitinophagaceae</taxon>
        <taxon>Terrimonas</taxon>
    </lineage>
</organism>
<keyword evidence="1" id="KW-0472">Membrane</keyword>
<evidence type="ECO:0000313" key="2">
    <source>
        <dbReference type="EMBL" id="MCG2616274.1"/>
    </source>
</evidence>
<dbReference type="Proteomes" id="UP001165367">
    <property type="component" value="Unassembled WGS sequence"/>
</dbReference>
<dbReference type="EMBL" id="JAKLTR010000012">
    <property type="protein sequence ID" value="MCG2616274.1"/>
    <property type="molecule type" value="Genomic_DNA"/>
</dbReference>
<keyword evidence="3" id="KW-1185">Reference proteome</keyword>
<dbReference type="RefSeq" id="WP_237874809.1">
    <property type="nucleotide sequence ID" value="NZ_JAKLTR010000012.1"/>
</dbReference>
<protein>
    <recommendedName>
        <fullName evidence="4">DUF4386 domain-containing protein</fullName>
    </recommendedName>
</protein>
<feature type="transmembrane region" description="Helical" evidence="1">
    <location>
        <begin position="119"/>
        <end position="143"/>
    </location>
</feature>
<keyword evidence="1" id="KW-0812">Transmembrane</keyword>
<gene>
    <name evidence="2" type="ORF">LZZ85_18390</name>
</gene>
<proteinExistence type="predicted"/>
<evidence type="ECO:0000313" key="3">
    <source>
        <dbReference type="Proteomes" id="UP001165367"/>
    </source>
</evidence>
<keyword evidence="1" id="KW-1133">Transmembrane helix</keyword>
<reference evidence="2" key="1">
    <citation type="submission" date="2022-01" db="EMBL/GenBank/DDBJ databases">
        <authorList>
            <person name="Jo J.-H."/>
            <person name="Im W.-T."/>
        </authorList>
    </citation>
    <scope>NUCLEOTIDE SEQUENCE</scope>
    <source>
        <strain evidence="2">NA20</strain>
    </source>
</reference>
<comment type="caution">
    <text evidence="2">The sequence shown here is derived from an EMBL/GenBank/DDBJ whole genome shotgun (WGS) entry which is preliminary data.</text>
</comment>
<name>A0ABS9KV88_9BACT</name>
<evidence type="ECO:0000256" key="1">
    <source>
        <dbReference type="SAM" id="Phobius"/>
    </source>
</evidence>
<feature type="transmembrane region" description="Helical" evidence="1">
    <location>
        <begin position="177"/>
        <end position="200"/>
    </location>
</feature>
<feature type="transmembrane region" description="Helical" evidence="1">
    <location>
        <begin position="42"/>
        <end position="62"/>
    </location>
</feature>
<sequence length="210" mass="23506">MRQNTVRLGYVSASIAFIATLGFGIAQLLQVAGVLHYPLDEILIYAFSFCISVPLLVSLNVLHEFVSDNRKTWSRIAISLAICYVVFAAMVYTVQLAVVLPKSHETASSQVLILSPHSLFWMLDGLAYLFMGLAVLFLIPALLGDHQAKLLRLFFLAHGLMTPVVVLEYIYPDFSIMLLFLASPWIISACGSWLLMALYFRKKLRDTQTT</sequence>
<feature type="transmembrane region" description="Helical" evidence="1">
    <location>
        <begin position="74"/>
        <end position="99"/>
    </location>
</feature>
<feature type="transmembrane region" description="Helical" evidence="1">
    <location>
        <begin position="7"/>
        <end position="30"/>
    </location>
</feature>